<name>A0A8S5TX15_9CAUD</name>
<reference evidence="1" key="1">
    <citation type="journal article" date="2021" name="Proc. Natl. Acad. Sci. U.S.A.">
        <title>A Catalog of Tens of Thousands of Viruses from Human Metagenomes Reveals Hidden Associations with Chronic Diseases.</title>
        <authorList>
            <person name="Tisza M.J."/>
            <person name="Buck C.B."/>
        </authorList>
    </citation>
    <scope>NUCLEOTIDE SEQUENCE</scope>
    <source>
        <strain evidence="1">CtTgb17</strain>
    </source>
</reference>
<sequence length="111" mass="12226">MVDLSEMSGLSENGRFVRIVRKNHAIIILRASAIRIVSFPSAGIIAQVSCYLCSMGHLRRPLQAPAAHIIVLRCPQWTPFSSAVRKPRAAFSYPRGLQSTPSLKKTSPLRA</sequence>
<organism evidence="1">
    <name type="scientific">Siphoviridae sp. ctTgb17</name>
    <dbReference type="NCBI Taxonomy" id="2825521"/>
    <lineage>
        <taxon>Viruses</taxon>
        <taxon>Duplodnaviria</taxon>
        <taxon>Heunggongvirae</taxon>
        <taxon>Uroviricota</taxon>
        <taxon>Caudoviricetes</taxon>
    </lineage>
</organism>
<proteinExistence type="predicted"/>
<protein>
    <submittedName>
        <fullName evidence="1">Uncharacterized protein</fullName>
    </submittedName>
</protein>
<evidence type="ECO:0000313" key="1">
    <source>
        <dbReference type="EMBL" id="DAF86731.1"/>
    </source>
</evidence>
<dbReference type="EMBL" id="BK015951">
    <property type="protein sequence ID" value="DAF86731.1"/>
    <property type="molecule type" value="Genomic_DNA"/>
</dbReference>
<accession>A0A8S5TX15</accession>